<feature type="signal peptide" evidence="1">
    <location>
        <begin position="1"/>
        <end position="19"/>
    </location>
</feature>
<dbReference type="SMART" id="SM00034">
    <property type="entry name" value="CLECT"/>
    <property type="match status" value="2"/>
</dbReference>
<dbReference type="Proteomes" id="UP000030746">
    <property type="component" value="Unassembled WGS sequence"/>
</dbReference>
<dbReference type="AlphaFoldDB" id="V4B4K1"/>
<dbReference type="SUPFAM" id="SSF57414">
    <property type="entry name" value="Hairpin loop containing domain-like"/>
    <property type="match status" value="1"/>
</dbReference>
<feature type="domain" description="C-type lectin" evidence="2">
    <location>
        <begin position="152"/>
        <end position="263"/>
    </location>
</feature>
<dbReference type="InterPro" id="IPR001304">
    <property type="entry name" value="C-type_lectin-like"/>
</dbReference>
<gene>
    <name evidence="3" type="ORF">LOTGIDRAFT_236669</name>
</gene>
<dbReference type="HOGENOM" id="CLU_837554_0_0_1"/>
<dbReference type="PANTHER" id="PTHR45784:SF3">
    <property type="entry name" value="C-TYPE LECTIN DOMAIN FAMILY 4 MEMBER K-LIKE-RELATED"/>
    <property type="match status" value="1"/>
</dbReference>
<dbReference type="PROSITE" id="PS50041">
    <property type="entry name" value="C_TYPE_LECTIN_2"/>
    <property type="match status" value="2"/>
</dbReference>
<protein>
    <recommendedName>
        <fullName evidence="2">C-type lectin domain-containing protein</fullName>
    </recommendedName>
</protein>
<evidence type="ECO:0000259" key="2">
    <source>
        <dbReference type="PROSITE" id="PS50041"/>
    </source>
</evidence>
<reference evidence="3 4" key="1">
    <citation type="journal article" date="2013" name="Nature">
        <title>Insights into bilaterian evolution from three spiralian genomes.</title>
        <authorList>
            <person name="Simakov O."/>
            <person name="Marletaz F."/>
            <person name="Cho S.J."/>
            <person name="Edsinger-Gonzales E."/>
            <person name="Havlak P."/>
            <person name="Hellsten U."/>
            <person name="Kuo D.H."/>
            <person name="Larsson T."/>
            <person name="Lv J."/>
            <person name="Arendt D."/>
            <person name="Savage R."/>
            <person name="Osoegawa K."/>
            <person name="de Jong P."/>
            <person name="Grimwood J."/>
            <person name="Chapman J.A."/>
            <person name="Shapiro H."/>
            <person name="Aerts A."/>
            <person name="Otillar R.P."/>
            <person name="Terry A.Y."/>
            <person name="Boore J.L."/>
            <person name="Grigoriev I.V."/>
            <person name="Lindberg D.R."/>
            <person name="Seaver E.C."/>
            <person name="Weisblat D.A."/>
            <person name="Putnam N.H."/>
            <person name="Rokhsar D.S."/>
        </authorList>
    </citation>
    <scope>NUCLEOTIDE SEQUENCE [LARGE SCALE GENOMIC DNA]</scope>
</reference>
<dbReference type="RefSeq" id="XP_009065954.1">
    <property type="nucleotide sequence ID" value="XM_009067706.1"/>
</dbReference>
<dbReference type="Gene3D" id="3.10.100.10">
    <property type="entry name" value="Mannose-Binding Protein A, subunit A"/>
    <property type="match status" value="2"/>
</dbReference>
<dbReference type="OMA" id="VECEFIC"/>
<evidence type="ECO:0000256" key="1">
    <source>
        <dbReference type="SAM" id="SignalP"/>
    </source>
</evidence>
<accession>V4B4K1</accession>
<dbReference type="PANTHER" id="PTHR45784">
    <property type="entry name" value="C-TYPE LECTIN DOMAIN FAMILY 20 MEMBER A-RELATED"/>
    <property type="match status" value="1"/>
</dbReference>
<dbReference type="CDD" id="cd00037">
    <property type="entry name" value="CLECT"/>
    <property type="match status" value="1"/>
</dbReference>
<keyword evidence="1" id="KW-0732">Signal</keyword>
<dbReference type="InterPro" id="IPR016187">
    <property type="entry name" value="CTDL_fold"/>
</dbReference>
<evidence type="ECO:0000313" key="4">
    <source>
        <dbReference type="Proteomes" id="UP000030746"/>
    </source>
</evidence>
<keyword evidence="4" id="KW-1185">Reference proteome</keyword>
<organism evidence="3 4">
    <name type="scientific">Lottia gigantea</name>
    <name type="common">Giant owl limpet</name>
    <dbReference type="NCBI Taxonomy" id="225164"/>
    <lineage>
        <taxon>Eukaryota</taxon>
        <taxon>Metazoa</taxon>
        <taxon>Spiralia</taxon>
        <taxon>Lophotrochozoa</taxon>
        <taxon>Mollusca</taxon>
        <taxon>Gastropoda</taxon>
        <taxon>Patellogastropoda</taxon>
        <taxon>Lottioidea</taxon>
        <taxon>Lottiidae</taxon>
        <taxon>Lottia</taxon>
    </lineage>
</organism>
<proteinExistence type="predicted"/>
<dbReference type="SUPFAM" id="SSF56436">
    <property type="entry name" value="C-type lectin-like"/>
    <property type="match status" value="2"/>
</dbReference>
<dbReference type="KEGG" id="lgi:LOTGIDRAFT_236669"/>
<evidence type="ECO:0000313" key="3">
    <source>
        <dbReference type="EMBL" id="ESO83349.1"/>
    </source>
</evidence>
<name>V4B4K1_LOTGI</name>
<dbReference type="CTD" id="20250208"/>
<dbReference type="OrthoDB" id="6345871at2759"/>
<dbReference type="Pfam" id="PF00059">
    <property type="entry name" value="Lectin_C"/>
    <property type="match status" value="2"/>
</dbReference>
<dbReference type="InterPro" id="IPR016186">
    <property type="entry name" value="C-type_lectin-like/link_sf"/>
</dbReference>
<dbReference type="EMBL" id="KB203711">
    <property type="protein sequence ID" value="ESO83349.1"/>
    <property type="molecule type" value="Genomic_DNA"/>
</dbReference>
<dbReference type="GeneID" id="20250208"/>
<feature type="chain" id="PRO_5004719274" description="C-type lectin domain-containing protein" evidence="1">
    <location>
        <begin position="20"/>
        <end position="348"/>
    </location>
</feature>
<feature type="domain" description="C-type lectin" evidence="2">
    <location>
        <begin position="25"/>
        <end position="145"/>
    </location>
</feature>
<sequence>MDSNILWFIVVLGIQFSNAVDTGRYNLVTKTKVPYETAVTNCESDGKEILTLHTSEDYDEFLNWLPILSDGVHGQEKDIWVGLKQIETGEQNYAWVDDNSPLEKQPCWKSDEPSDNNQIQCAYMDTNEGKLSTEICTETRTVACYDPVLGKYTITSKAETFYNASEECSKLGQHLPIIKTTEQRDGLKQATSNSENVWVGLIEVESNIYLWINGDGLPRYKWDNKESGNLVHGHRADRKENCFELHAPDKEEDNQKPRPYVCQKKKRNSTLDNYFKLEEANAMMYLAPLNVSYILKRTECAVQCSKDPTCLQYTLNGSVCKTYGKGLYFISHQNGVKLFKRRIVSNYL</sequence>